<evidence type="ECO:0000313" key="5">
    <source>
        <dbReference type="Proteomes" id="UP001458880"/>
    </source>
</evidence>
<dbReference type="PANTHER" id="PTHR10380:SF218">
    <property type="entry name" value="ADULT CUTICLE PROTEIN 65AA-RELATED"/>
    <property type="match status" value="1"/>
</dbReference>
<keyword evidence="1 2" id="KW-0193">Cuticle</keyword>
<dbReference type="Pfam" id="PF00379">
    <property type="entry name" value="Chitin_bind_4"/>
    <property type="match status" value="1"/>
</dbReference>
<feature type="signal peptide" evidence="3">
    <location>
        <begin position="1"/>
        <end position="16"/>
    </location>
</feature>
<dbReference type="InterPro" id="IPR000618">
    <property type="entry name" value="Insect_cuticle"/>
</dbReference>
<feature type="chain" id="PRO_5043329376" evidence="3">
    <location>
        <begin position="17"/>
        <end position="111"/>
    </location>
</feature>
<proteinExistence type="predicted"/>
<dbReference type="AlphaFoldDB" id="A0AAW1LVC3"/>
<evidence type="ECO:0000256" key="3">
    <source>
        <dbReference type="SAM" id="SignalP"/>
    </source>
</evidence>
<evidence type="ECO:0000313" key="4">
    <source>
        <dbReference type="EMBL" id="KAK9737665.1"/>
    </source>
</evidence>
<protein>
    <submittedName>
        <fullName evidence="4">Insect cuticle protein</fullName>
    </submittedName>
</protein>
<comment type="caution">
    <text evidence="4">The sequence shown here is derived from an EMBL/GenBank/DDBJ whole genome shotgun (WGS) entry which is preliminary data.</text>
</comment>
<dbReference type="EMBL" id="JASPKY010000097">
    <property type="protein sequence ID" value="KAK9737665.1"/>
    <property type="molecule type" value="Genomic_DNA"/>
</dbReference>
<dbReference type="GO" id="GO:0008010">
    <property type="term" value="F:structural constituent of chitin-based larval cuticle"/>
    <property type="evidence" value="ECO:0007669"/>
    <property type="project" value="TreeGrafter"/>
</dbReference>
<dbReference type="GO" id="GO:0062129">
    <property type="term" value="C:chitin-based extracellular matrix"/>
    <property type="evidence" value="ECO:0007669"/>
    <property type="project" value="TreeGrafter"/>
</dbReference>
<name>A0AAW1LVC3_POPJA</name>
<evidence type="ECO:0000256" key="2">
    <source>
        <dbReference type="PROSITE-ProRule" id="PRU00497"/>
    </source>
</evidence>
<evidence type="ECO:0000256" key="1">
    <source>
        <dbReference type="ARBA" id="ARBA00022460"/>
    </source>
</evidence>
<gene>
    <name evidence="4" type="ORF">QE152_g10510</name>
</gene>
<keyword evidence="5" id="KW-1185">Reference proteome</keyword>
<reference evidence="4 5" key="1">
    <citation type="journal article" date="2024" name="BMC Genomics">
        <title>De novo assembly and annotation of Popillia japonica's genome with initial clues to its potential as an invasive pest.</title>
        <authorList>
            <person name="Cucini C."/>
            <person name="Boschi S."/>
            <person name="Funari R."/>
            <person name="Cardaioli E."/>
            <person name="Iannotti N."/>
            <person name="Marturano G."/>
            <person name="Paoli F."/>
            <person name="Bruttini M."/>
            <person name="Carapelli A."/>
            <person name="Frati F."/>
            <person name="Nardi F."/>
        </authorList>
    </citation>
    <scope>NUCLEOTIDE SEQUENCE [LARGE SCALE GENOMIC DNA]</scope>
    <source>
        <strain evidence="4">DMR45628</strain>
    </source>
</reference>
<dbReference type="InterPro" id="IPR050468">
    <property type="entry name" value="Cuticle_Struct_Prot"/>
</dbReference>
<dbReference type="PROSITE" id="PS51155">
    <property type="entry name" value="CHIT_BIND_RR_2"/>
    <property type="match status" value="1"/>
</dbReference>
<dbReference type="PANTHER" id="PTHR10380">
    <property type="entry name" value="CUTICLE PROTEIN"/>
    <property type="match status" value="1"/>
</dbReference>
<organism evidence="4 5">
    <name type="scientific">Popillia japonica</name>
    <name type="common">Japanese beetle</name>
    <dbReference type="NCBI Taxonomy" id="7064"/>
    <lineage>
        <taxon>Eukaryota</taxon>
        <taxon>Metazoa</taxon>
        <taxon>Ecdysozoa</taxon>
        <taxon>Arthropoda</taxon>
        <taxon>Hexapoda</taxon>
        <taxon>Insecta</taxon>
        <taxon>Pterygota</taxon>
        <taxon>Neoptera</taxon>
        <taxon>Endopterygota</taxon>
        <taxon>Coleoptera</taxon>
        <taxon>Polyphaga</taxon>
        <taxon>Scarabaeiformia</taxon>
        <taxon>Scarabaeidae</taxon>
        <taxon>Rutelinae</taxon>
        <taxon>Popillia</taxon>
    </lineage>
</organism>
<dbReference type="PRINTS" id="PR00947">
    <property type="entry name" value="CUTICLE"/>
</dbReference>
<accession>A0AAW1LVC3</accession>
<keyword evidence="3" id="KW-0732">Signal</keyword>
<sequence>MHLSAVYIFIVVSVQCYPQNENDEILYQEFTPLHDENGVQTYSYSYTTRNGMHHEENGVIGPNTNGMVVKGAYSYTRPDGRLQSVKYIADFNGFRIINGGIPEIAITSLAG</sequence>
<dbReference type="Proteomes" id="UP001458880">
    <property type="component" value="Unassembled WGS sequence"/>
</dbReference>